<evidence type="ECO:0000256" key="1">
    <source>
        <dbReference type="SAM" id="MobiDB-lite"/>
    </source>
</evidence>
<gene>
    <name evidence="2" type="ORF">HPLM_LOCUS9777</name>
</gene>
<sequence length="119" mass="13172">MRMQSASWTPQQEAWLLIGYLDGAAREKVEEETARATTPSSPTSGSRSKDLSTGTRRGRLCLLVSNKQVNLLLHLLTSAHFGPCTHYKTGSNYPEGECLGGVCRTSSSTYQRQRNDEYS</sequence>
<evidence type="ECO:0000313" key="4">
    <source>
        <dbReference type="WBParaSite" id="HPLM_0000978501-mRNA-1"/>
    </source>
</evidence>
<dbReference type="EMBL" id="UZAF01017140">
    <property type="protein sequence ID" value="VDO38361.1"/>
    <property type="molecule type" value="Genomic_DNA"/>
</dbReference>
<evidence type="ECO:0000313" key="2">
    <source>
        <dbReference type="EMBL" id="VDO38361.1"/>
    </source>
</evidence>
<keyword evidence="3" id="KW-1185">Reference proteome</keyword>
<dbReference type="Proteomes" id="UP000268014">
    <property type="component" value="Unassembled WGS sequence"/>
</dbReference>
<reference evidence="2 3" key="2">
    <citation type="submission" date="2018-11" db="EMBL/GenBank/DDBJ databases">
        <authorList>
            <consortium name="Pathogen Informatics"/>
        </authorList>
    </citation>
    <scope>NUCLEOTIDE SEQUENCE [LARGE SCALE GENOMIC DNA]</scope>
    <source>
        <strain evidence="2 3">MHpl1</strain>
    </source>
</reference>
<dbReference type="WBParaSite" id="HPLM_0000978501-mRNA-1">
    <property type="protein sequence ID" value="HPLM_0000978501-mRNA-1"/>
    <property type="gene ID" value="HPLM_0000978501"/>
</dbReference>
<protein>
    <submittedName>
        <fullName evidence="4">WSC domain-containing protein</fullName>
    </submittedName>
</protein>
<evidence type="ECO:0000313" key="3">
    <source>
        <dbReference type="Proteomes" id="UP000268014"/>
    </source>
</evidence>
<dbReference type="OrthoDB" id="5872378at2759"/>
<organism evidence="4">
    <name type="scientific">Haemonchus placei</name>
    <name type="common">Barber's pole worm</name>
    <dbReference type="NCBI Taxonomy" id="6290"/>
    <lineage>
        <taxon>Eukaryota</taxon>
        <taxon>Metazoa</taxon>
        <taxon>Ecdysozoa</taxon>
        <taxon>Nematoda</taxon>
        <taxon>Chromadorea</taxon>
        <taxon>Rhabditida</taxon>
        <taxon>Rhabditina</taxon>
        <taxon>Rhabditomorpha</taxon>
        <taxon>Strongyloidea</taxon>
        <taxon>Trichostrongylidae</taxon>
        <taxon>Haemonchus</taxon>
    </lineage>
</organism>
<accession>A0A0N4WG75</accession>
<name>A0A0N4WG75_HAEPC</name>
<reference evidence="4" key="1">
    <citation type="submission" date="2017-02" db="UniProtKB">
        <authorList>
            <consortium name="WormBaseParasite"/>
        </authorList>
    </citation>
    <scope>IDENTIFICATION</scope>
</reference>
<proteinExistence type="predicted"/>
<dbReference type="AlphaFoldDB" id="A0A0N4WG75"/>
<feature type="compositionally biased region" description="Low complexity" evidence="1">
    <location>
        <begin position="35"/>
        <end position="46"/>
    </location>
</feature>
<feature type="region of interest" description="Disordered" evidence="1">
    <location>
        <begin position="28"/>
        <end position="53"/>
    </location>
</feature>